<keyword evidence="3" id="KW-1185">Reference proteome</keyword>
<reference evidence="3" key="1">
    <citation type="submission" date="2016-09" db="EMBL/GenBank/DDBJ databases">
        <authorList>
            <person name="Varghese N."/>
            <person name="Submissions S."/>
        </authorList>
    </citation>
    <scope>NUCLEOTIDE SEQUENCE [LARGE SCALE GENOMIC DNA]</scope>
    <source>
        <strain evidence="3">S5</strain>
    </source>
</reference>
<sequence>MNKKHIIILAIVYSSVTFILHNVFETTIGAILMTISFFGLVFGILTTLFVFFRFSFKVMRFDKQKNRQVSE</sequence>
<evidence type="ECO:0000313" key="3">
    <source>
        <dbReference type="Proteomes" id="UP000242949"/>
    </source>
</evidence>
<feature type="transmembrane region" description="Helical" evidence="1">
    <location>
        <begin position="30"/>
        <end position="56"/>
    </location>
</feature>
<name>A0A1G6HC49_9BACI</name>
<protein>
    <submittedName>
        <fullName evidence="2">Uncharacterized protein</fullName>
    </submittedName>
</protein>
<keyword evidence="1" id="KW-0812">Transmembrane</keyword>
<evidence type="ECO:0000313" key="2">
    <source>
        <dbReference type="EMBL" id="SDB91016.1"/>
    </source>
</evidence>
<evidence type="ECO:0000256" key="1">
    <source>
        <dbReference type="SAM" id="Phobius"/>
    </source>
</evidence>
<dbReference type="RefSeq" id="WP_090793540.1">
    <property type="nucleotide sequence ID" value="NZ_FMYI01000002.1"/>
</dbReference>
<dbReference type="OrthoDB" id="2973940at2"/>
<dbReference type="Proteomes" id="UP000242949">
    <property type="component" value="Unassembled WGS sequence"/>
</dbReference>
<keyword evidence="1" id="KW-0472">Membrane</keyword>
<accession>A0A1G6HC49</accession>
<dbReference type="AlphaFoldDB" id="A0A1G6HC49"/>
<proteinExistence type="predicted"/>
<feature type="transmembrane region" description="Helical" evidence="1">
    <location>
        <begin position="7"/>
        <end position="24"/>
    </location>
</feature>
<gene>
    <name evidence="2" type="ORF">SAMN05421734_102398</name>
</gene>
<dbReference type="STRING" id="1612202.SAMN05421734_102398"/>
<keyword evidence="1" id="KW-1133">Transmembrane helix</keyword>
<organism evidence="2 3">
    <name type="scientific">Pelagirhabdus alkalitolerans</name>
    <dbReference type="NCBI Taxonomy" id="1612202"/>
    <lineage>
        <taxon>Bacteria</taxon>
        <taxon>Bacillati</taxon>
        <taxon>Bacillota</taxon>
        <taxon>Bacilli</taxon>
        <taxon>Bacillales</taxon>
        <taxon>Bacillaceae</taxon>
        <taxon>Pelagirhabdus</taxon>
    </lineage>
</organism>
<dbReference type="EMBL" id="FMYI01000002">
    <property type="protein sequence ID" value="SDB91016.1"/>
    <property type="molecule type" value="Genomic_DNA"/>
</dbReference>